<evidence type="ECO:0000256" key="5">
    <source>
        <dbReference type="ARBA" id="ARBA00022989"/>
    </source>
</evidence>
<gene>
    <name evidence="9" type="ORF">DLM86_14115</name>
</gene>
<evidence type="ECO:0000256" key="8">
    <source>
        <dbReference type="SAM" id="Phobius"/>
    </source>
</evidence>
<dbReference type="RefSeq" id="WP_110840648.1">
    <property type="nucleotide sequence ID" value="NZ_QJVJ01000005.1"/>
</dbReference>
<evidence type="ECO:0000256" key="6">
    <source>
        <dbReference type="ARBA" id="ARBA00023136"/>
    </source>
</evidence>
<organism evidence="9 10">
    <name type="scientific">Paenibacillus flagellatus</name>
    <dbReference type="NCBI Taxonomy" id="2211139"/>
    <lineage>
        <taxon>Bacteria</taxon>
        <taxon>Bacillati</taxon>
        <taxon>Bacillota</taxon>
        <taxon>Bacilli</taxon>
        <taxon>Bacillales</taxon>
        <taxon>Paenibacillaceae</taxon>
        <taxon>Paenibacillus</taxon>
    </lineage>
</organism>
<dbReference type="PANTHER" id="PTHR30561">
    <property type="entry name" value="SMR FAMILY PROTON-DEPENDENT DRUG EFFLUX TRANSPORTER SUGE"/>
    <property type="match status" value="1"/>
</dbReference>
<evidence type="ECO:0000256" key="3">
    <source>
        <dbReference type="ARBA" id="ARBA00022475"/>
    </source>
</evidence>
<keyword evidence="10" id="KW-1185">Reference proteome</keyword>
<keyword evidence="5 8" id="KW-1133">Transmembrane helix</keyword>
<dbReference type="AlphaFoldDB" id="A0A2V5K5G2"/>
<dbReference type="GO" id="GO:0005886">
    <property type="term" value="C:plasma membrane"/>
    <property type="evidence" value="ECO:0007669"/>
    <property type="project" value="UniProtKB-SubCell"/>
</dbReference>
<dbReference type="FunFam" id="1.10.3730.20:FF:000001">
    <property type="entry name" value="Quaternary ammonium compound resistance transporter SugE"/>
    <property type="match status" value="1"/>
</dbReference>
<dbReference type="InterPro" id="IPR045324">
    <property type="entry name" value="Small_multidrug_res"/>
</dbReference>
<dbReference type="Pfam" id="PF00893">
    <property type="entry name" value="Multi_Drug_Res"/>
    <property type="match status" value="1"/>
</dbReference>
<feature type="transmembrane region" description="Helical" evidence="8">
    <location>
        <begin position="33"/>
        <end position="51"/>
    </location>
</feature>
<evidence type="ECO:0000313" key="9">
    <source>
        <dbReference type="EMBL" id="PYI54591.1"/>
    </source>
</evidence>
<evidence type="ECO:0000256" key="1">
    <source>
        <dbReference type="ARBA" id="ARBA00004651"/>
    </source>
</evidence>
<dbReference type="InterPro" id="IPR000390">
    <property type="entry name" value="Small_drug/metabolite_transptr"/>
</dbReference>
<evidence type="ECO:0000256" key="2">
    <source>
        <dbReference type="ARBA" id="ARBA00022448"/>
    </source>
</evidence>
<keyword evidence="3" id="KW-1003">Cell membrane</keyword>
<evidence type="ECO:0000313" key="10">
    <source>
        <dbReference type="Proteomes" id="UP000247476"/>
    </source>
</evidence>
<keyword evidence="4 7" id="KW-0812">Transmembrane</keyword>
<protein>
    <submittedName>
        <fullName evidence="9">QacE family quaternary ammonium compound efflux SMR transporter</fullName>
    </submittedName>
</protein>
<dbReference type="Gene3D" id="1.10.3730.20">
    <property type="match status" value="1"/>
</dbReference>
<proteinExistence type="inferred from homology"/>
<comment type="similarity">
    <text evidence="7">Belongs to the drug/metabolite transporter (DMT) superfamily. Small multidrug resistance (SMR) (TC 2.A.7.1) family.</text>
</comment>
<sequence length="124" mass="13082">MNAWLYLAAAIVLEVAGTTSMKLAQGFTRPLPSALMIVFYLTSFSSLTMALKKIEVSTAYAIWSGVGIAAISVIGALWFHESFHWRKALFIILIVAGVVGLQMSGDGHGSASPPEPAQADAAGK</sequence>
<accession>A0A2V5K5G2</accession>
<feature type="transmembrane region" description="Helical" evidence="8">
    <location>
        <begin position="85"/>
        <end position="103"/>
    </location>
</feature>
<dbReference type="SUPFAM" id="SSF103481">
    <property type="entry name" value="Multidrug resistance efflux transporter EmrE"/>
    <property type="match status" value="1"/>
</dbReference>
<evidence type="ECO:0000256" key="4">
    <source>
        <dbReference type="ARBA" id="ARBA00022692"/>
    </source>
</evidence>
<evidence type="ECO:0000256" key="7">
    <source>
        <dbReference type="RuleBase" id="RU003942"/>
    </source>
</evidence>
<dbReference type="OrthoDB" id="21828at2"/>
<dbReference type="Proteomes" id="UP000247476">
    <property type="component" value="Unassembled WGS sequence"/>
</dbReference>
<dbReference type="EMBL" id="QJVJ01000005">
    <property type="protein sequence ID" value="PYI54591.1"/>
    <property type="molecule type" value="Genomic_DNA"/>
</dbReference>
<feature type="transmembrane region" description="Helical" evidence="8">
    <location>
        <begin position="58"/>
        <end position="79"/>
    </location>
</feature>
<keyword evidence="2" id="KW-0813">Transport</keyword>
<comment type="caution">
    <text evidence="9">The sequence shown here is derived from an EMBL/GenBank/DDBJ whole genome shotgun (WGS) entry which is preliminary data.</text>
</comment>
<reference evidence="9 10" key="1">
    <citation type="submission" date="2018-05" db="EMBL/GenBank/DDBJ databases">
        <title>Paenibacillus flagellatus sp. nov., isolated from selenium mineral soil.</title>
        <authorList>
            <person name="Dai X."/>
        </authorList>
    </citation>
    <scope>NUCLEOTIDE SEQUENCE [LARGE SCALE GENOMIC DNA]</scope>
    <source>
        <strain evidence="9 10">DXL2</strain>
    </source>
</reference>
<dbReference type="GO" id="GO:0022857">
    <property type="term" value="F:transmembrane transporter activity"/>
    <property type="evidence" value="ECO:0007669"/>
    <property type="project" value="InterPro"/>
</dbReference>
<dbReference type="InterPro" id="IPR037185">
    <property type="entry name" value="EmrE-like"/>
</dbReference>
<name>A0A2V5K5G2_9BACL</name>
<keyword evidence="6 8" id="KW-0472">Membrane</keyword>
<dbReference type="PANTHER" id="PTHR30561:SF1">
    <property type="entry name" value="MULTIDRUG TRANSPORTER EMRE"/>
    <property type="match status" value="1"/>
</dbReference>
<comment type="subcellular location">
    <subcellularLocation>
        <location evidence="1 7">Cell membrane</location>
        <topology evidence="1 7">Multi-pass membrane protein</topology>
    </subcellularLocation>
</comment>